<keyword evidence="3" id="KW-0539">Nucleus</keyword>
<feature type="transmembrane region" description="Helical" evidence="6">
    <location>
        <begin position="220"/>
        <end position="243"/>
    </location>
</feature>
<dbReference type="GO" id="GO:0005634">
    <property type="term" value="C:nucleus"/>
    <property type="evidence" value="ECO:0007669"/>
    <property type="project" value="UniProtKB-SubCell"/>
</dbReference>
<dbReference type="Proteomes" id="UP000886885">
    <property type="component" value="Chromosome 5D"/>
</dbReference>
<feature type="compositionally biased region" description="Polar residues" evidence="5">
    <location>
        <begin position="163"/>
        <end position="180"/>
    </location>
</feature>
<keyword evidence="6" id="KW-1133">Transmembrane helix</keyword>
<feature type="transmembrane region" description="Helical" evidence="6">
    <location>
        <begin position="336"/>
        <end position="358"/>
    </location>
</feature>
<keyword evidence="2" id="KW-0238">DNA-binding</keyword>
<protein>
    <submittedName>
        <fullName evidence="7">Uncharacterized protein</fullName>
    </submittedName>
</protein>
<dbReference type="CDD" id="cd14707">
    <property type="entry name" value="bZIP_plant_BZIP46"/>
    <property type="match status" value="1"/>
</dbReference>
<keyword evidence="6" id="KW-0812">Transmembrane</keyword>
<comment type="subcellular location">
    <subcellularLocation>
        <location evidence="1">Nucleus</location>
    </subcellularLocation>
</comment>
<feature type="transmembrane region" description="Helical" evidence="6">
    <location>
        <begin position="296"/>
        <end position="315"/>
    </location>
</feature>
<feature type="compositionally biased region" description="Low complexity" evidence="5">
    <location>
        <begin position="23"/>
        <end position="43"/>
    </location>
</feature>
<evidence type="ECO:0000256" key="3">
    <source>
        <dbReference type="ARBA" id="ARBA00023242"/>
    </source>
</evidence>
<proteinExistence type="predicted"/>
<evidence type="ECO:0000313" key="7">
    <source>
        <dbReference type="EMBL" id="KAG6773820.1"/>
    </source>
</evidence>
<dbReference type="GO" id="GO:0003700">
    <property type="term" value="F:DNA-binding transcription factor activity"/>
    <property type="evidence" value="ECO:0007669"/>
    <property type="project" value="InterPro"/>
</dbReference>
<keyword evidence="6" id="KW-0472">Membrane</keyword>
<dbReference type="OrthoDB" id="644067at2759"/>
<evidence type="ECO:0000256" key="4">
    <source>
        <dbReference type="SAM" id="Coils"/>
    </source>
</evidence>
<evidence type="ECO:0000313" key="8">
    <source>
        <dbReference type="Proteomes" id="UP000886885"/>
    </source>
</evidence>
<dbReference type="GO" id="GO:0045893">
    <property type="term" value="P:positive regulation of DNA-templated transcription"/>
    <property type="evidence" value="ECO:0007669"/>
    <property type="project" value="InterPro"/>
</dbReference>
<evidence type="ECO:0000256" key="2">
    <source>
        <dbReference type="ARBA" id="ARBA00023125"/>
    </source>
</evidence>
<feature type="region of interest" description="Disordered" evidence="5">
    <location>
        <begin position="1"/>
        <end position="44"/>
    </location>
</feature>
<dbReference type="GO" id="GO:0003677">
    <property type="term" value="F:DNA binding"/>
    <property type="evidence" value="ECO:0007669"/>
    <property type="project" value="UniProtKB-KW"/>
</dbReference>
<accession>A0A8X7ZRE4</accession>
<evidence type="ECO:0000256" key="1">
    <source>
        <dbReference type="ARBA" id="ARBA00004123"/>
    </source>
</evidence>
<sequence length="377" mass="41809">MLSPTDCEGTSYNNKTKSLRKVSSSISSKSSSTSSSPSIFSPSNNLHCQAQQKTATMEEVWKDISLASLQDHTSTDQELSMTPRLHNISHHHRHHHHSNNSPNFILQDFLARPFNKDPPTRMVSIIRDTTPFGSPVPPPATVLSLNSGPGFDFLENSDHPQRPDSQLQSNPISNISSFTSPFEGLDSSPGLPSFSKKRTQESDGSSGDRRHKRMIKNRESAALSCFVVDGTCFCACALCLFFLQAYTNELENEVEQLLKENARLKRQQEEVIKLLKVEFLDGIFLDFSIFYTARPLPLAVNLVNAAWSAAIFGRGSSTTKKAHPTKNINSPILRTGVDVSVLLIFTLCFFTLISQYYLPIGAAGGKALMFLQERVQL</sequence>
<feature type="coiled-coil region" evidence="4">
    <location>
        <begin position="240"/>
        <end position="274"/>
    </location>
</feature>
<dbReference type="AlphaFoldDB" id="A0A8X7ZRE4"/>
<evidence type="ECO:0000256" key="6">
    <source>
        <dbReference type="SAM" id="Phobius"/>
    </source>
</evidence>
<organism evidence="7 8">
    <name type="scientific">Populus tomentosa</name>
    <name type="common">Chinese white poplar</name>
    <dbReference type="NCBI Taxonomy" id="118781"/>
    <lineage>
        <taxon>Eukaryota</taxon>
        <taxon>Viridiplantae</taxon>
        <taxon>Streptophyta</taxon>
        <taxon>Embryophyta</taxon>
        <taxon>Tracheophyta</taxon>
        <taxon>Spermatophyta</taxon>
        <taxon>Magnoliopsida</taxon>
        <taxon>eudicotyledons</taxon>
        <taxon>Gunneridae</taxon>
        <taxon>Pentapetalae</taxon>
        <taxon>rosids</taxon>
        <taxon>fabids</taxon>
        <taxon>Malpighiales</taxon>
        <taxon>Salicaceae</taxon>
        <taxon>Saliceae</taxon>
        <taxon>Populus</taxon>
    </lineage>
</organism>
<keyword evidence="4" id="KW-0175">Coiled coil</keyword>
<dbReference type="EMBL" id="JAAWWB010000010">
    <property type="protein sequence ID" value="KAG6773820.1"/>
    <property type="molecule type" value="Genomic_DNA"/>
</dbReference>
<comment type="caution">
    <text evidence="7">The sequence shown here is derived from an EMBL/GenBank/DDBJ whole genome shotgun (WGS) entry which is preliminary data.</text>
</comment>
<dbReference type="InterPro" id="IPR043452">
    <property type="entry name" value="BZIP46-like"/>
</dbReference>
<dbReference type="PANTHER" id="PTHR22952:SF433">
    <property type="entry name" value="PROTEIN FD"/>
    <property type="match status" value="1"/>
</dbReference>
<name>A0A8X7ZRE4_POPTO</name>
<gene>
    <name evidence="7" type="ORF">POTOM_021157</name>
</gene>
<dbReference type="PANTHER" id="PTHR22952">
    <property type="entry name" value="CAMP-RESPONSE ELEMENT BINDING PROTEIN-RELATED"/>
    <property type="match status" value="1"/>
</dbReference>
<feature type="region of interest" description="Disordered" evidence="5">
    <location>
        <begin position="151"/>
        <end position="212"/>
    </location>
</feature>
<keyword evidence="8" id="KW-1185">Reference proteome</keyword>
<evidence type="ECO:0000256" key="5">
    <source>
        <dbReference type="SAM" id="MobiDB-lite"/>
    </source>
</evidence>
<reference evidence="7" key="1">
    <citation type="journal article" date="2020" name="bioRxiv">
        <title>Hybrid origin of Populus tomentosa Carr. identified through genome sequencing and phylogenomic analysis.</title>
        <authorList>
            <person name="An X."/>
            <person name="Gao K."/>
            <person name="Chen Z."/>
            <person name="Li J."/>
            <person name="Yang X."/>
            <person name="Yang X."/>
            <person name="Zhou J."/>
            <person name="Guo T."/>
            <person name="Zhao T."/>
            <person name="Huang S."/>
            <person name="Miao D."/>
            <person name="Khan W.U."/>
            <person name="Rao P."/>
            <person name="Ye M."/>
            <person name="Lei B."/>
            <person name="Liao W."/>
            <person name="Wang J."/>
            <person name="Ji L."/>
            <person name="Li Y."/>
            <person name="Guo B."/>
            <person name="Mustafa N.S."/>
            <person name="Li S."/>
            <person name="Yun Q."/>
            <person name="Keller S.R."/>
            <person name="Mao J."/>
            <person name="Zhang R."/>
            <person name="Strauss S.H."/>
        </authorList>
    </citation>
    <scope>NUCLEOTIDE SEQUENCE</scope>
    <source>
        <strain evidence="7">GM15</strain>
        <tissue evidence="7">Leaf</tissue>
    </source>
</reference>